<dbReference type="Proteomes" id="UP000238312">
    <property type="component" value="Unassembled WGS sequence"/>
</dbReference>
<feature type="transmembrane region" description="Helical" evidence="1">
    <location>
        <begin position="15"/>
        <end position="37"/>
    </location>
</feature>
<keyword evidence="1" id="KW-0472">Membrane</keyword>
<gene>
    <name evidence="2" type="ORF">B0I32_121157</name>
</gene>
<sequence>MRWQYRAEAVVSTEVVMWVAVIVGVMVVVPTVGFFLLRRRRGCLRERFGPAYKRTVAAAGERRAAERELRARRMRSGPLDIQPLDPDARRGYGDRWAAVQERFVNEPSPAVSEADLLVRAVMAKRGYSTEDFAQQASDLSRRHSRTLEHYRGAHEISGRAAGGWVSIKELRQAMTHYHALFDDLIGGDQRPLRVRAAARPPLTLPHGGAGPRR</sequence>
<dbReference type="AlphaFoldDB" id="A0A2T0MMK1"/>
<proteinExistence type="predicted"/>
<organism evidence="2 3">
    <name type="scientific">Nonomuraea fuscirosea</name>
    <dbReference type="NCBI Taxonomy" id="1291556"/>
    <lineage>
        <taxon>Bacteria</taxon>
        <taxon>Bacillati</taxon>
        <taxon>Actinomycetota</taxon>
        <taxon>Actinomycetes</taxon>
        <taxon>Streptosporangiales</taxon>
        <taxon>Streptosporangiaceae</taxon>
        <taxon>Nonomuraea</taxon>
    </lineage>
</organism>
<keyword evidence="1" id="KW-0812">Transmembrane</keyword>
<protein>
    <recommendedName>
        <fullName evidence="4">Secreted protein</fullName>
    </recommendedName>
</protein>
<comment type="caution">
    <text evidence="2">The sequence shown here is derived from an EMBL/GenBank/DDBJ whole genome shotgun (WGS) entry which is preliminary data.</text>
</comment>
<evidence type="ECO:0008006" key="4">
    <source>
        <dbReference type="Google" id="ProtNLM"/>
    </source>
</evidence>
<name>A0A2T0MMK1_9ACTN</name>
<accession>A0A2T0MMK1</accession>
<reference evidence="2 3" key="1">
    <citation type="submission" date="2018-03" db="EMBL/GenBank/DDBJ databases">
        <title>Genomic Encyclopedia of Type Strains, Phase III (KMG-III): the genomes of soil and plant-associated and newly described type strains.</title>
        <authorList>
            <person name="Whitman W."/>
        </authorList>
    </citation>
    <scope>NUCLEOTIDE SEQUENCE [LARGE SCALE GENOMIC DNA]</scope>
    <source>
        <strain evidence="2 3">CGMCC 4.7104</strain>
    </source>
</reference>
<evidence type="ECO:0000313" key="2">
    <source>
        <dbReference type="EMBL" id="PRX59053.1"/>
    </source>
</evidence>
<evidence type="ECO:0000313" key="3">
    <source>
        <dbReference type="Proteomes" id="UP000238312"/>
    </source>
</evidence>
<dbReference type="EMBL" id="PVNG01000021">
    <property type="protein sequence ID" value="PRX59053.1"/>
    <property type="molecule type" value="Genomic_DNA"/>
</dbReference>
<keyword evidence="3" id="KW-1185">Reference proteome</keyword>
<keyword evidence="1" id="KW-1133">Transmembrane helix</keyword>
<evidence type="ECO:0000256" key="1">
    <source>
        <dbReference type="SAM" id="Phobius"/>
    </source>
</evidence>